<evidence type="ECO:0000256" key="2">
    <source>
        <dbReference type="ARBA" id="ARBA00023004"/>
    </source>
</evidence>
<dbReference type="PANTHER" id="PTHR43432">
    <property type="entry name" value="SLR0285 PROTEIN"/>
    <property type="match status" value="1"/>
</dbReference>
<proteinExistence type="predicted"/>
<name>A0A0F9MJA3_9ZZZZ</name>
<dbReference type="EMBL" id="LAZR01008740">
    <property type="protein sequence ID" value="KKM76820.1"/>
    <property type="molecule type" value="Genomic_DNA"/>
</dbReference>
<reference evidence="5" key="1">
    <citation type="journal article" date="2015" name="Nature">
        <title>Complex archaea that bridge the gap between prokaryotes and eukaryotes.</title>
        <authorList>
            <person name="Spang A."/>
            <person name="Saw J.H."/>
            <person name="Jorgensen S.L."/>
            <person name="Zaremba-Niedzwiedzka K."/>
            <person name="Martijn J."/>
            <person name="Lind A.E."/>
            <person name="van Eijk R."/>
            <person name="Schleper C."/>
            <person name="Guy L."/>
            <person name="Ettema T.J."/>
        </authorList>
    </citation>
    <scope>NUCLEOTIDE SEQUENCE</scope>
</reference>
<accession>A0A0F9MJA3</accession>
<dbReference type="GO" id="GO:0003824">
    <property type="term" value="F:catalytic activity"/>
    <property type="evidence" value="ECO:0007669"/>
    <property type="project" value="InterPro"/>
</dbReference>
<dbReference type="GO" id="GO:0046872">
    <property type="term" value="F:metal ion binding"/>
    <property type="evidence" value="ECO:0007669"/>
    <property type="project" value="UniProtKB-KW"/>
</dbReference>
<dbReference type="PANTHER" id="PTHR43432:SF3">
    <property type="entry name" value="SLR0285 PROTEIN"/>
    <property type="match status" value="1"/>
</dbReference>
<keyword evidence="1" id="KW-0479">Metal-binding</keyword>
<organism evidence="5">
    <name type="scientific">marine sediment metagenome</name>
    <dbReference type="NCBI Taxonomy" id="412755"/>
    <lineage>
        <taxon>unclassified sequences</taxon>
        <taxon>metagenomes</taxon>
        <taxon>ecological metagenomes</taxon>
    </lineage>
</organism>
<sequence>MLIRRQKVTLGTKEWADSNVNCYLGCSNNCRYCYAKKMAVRFKRETENTWKDMEANQKNINKNYKKRNGRVMFPTSHDITKDSLENCIIVLDKLIKAGNDVLITSKPQFECIKKICDLFFNDKELIQFRFTITSIYNEILSFWEPRAPNFEERILSLKYAHEKGFKTSISIEPFLDYDPYILIEFLIPYVTESIWIGKMNYIQINHLSQYESLFYEKVRENNEKSNLLKIINNVGKYSNNIIRIKDSIYNYLKKYSTNSR</sequence>
<feature type="domain" description="Radical SAM core" evidence="4">
    <location>
        <begin position="21"/>
        <end position="169"/>
    </location>
</feature>
<gene>
    <name evidence="5" type="ORF">LCGC14_1376250</name>
</gene>
<evidence type="ECO:0000256" key="1">
    <source>
        <dbReference type="ARBA" id="ARBA00022723"/>
    </source>
</evidence>
<dbReference type="InterPro" id="IPR040086">
    <property type="entry name" value="MJ0683-like"/>
</dbReference>
<dbReference type="SFLD" id="SFLDS00029">
    <property type="entry name" value="Radical_SAM"/>
    <property type="match status" value="1"/>
</dbReference>
<evidence type="ECO:0000256" key="3">
    <source>
        <dbReference type="ARBA" id="ARBA00023014"/>
    </source>
</evidence>
<dbReference type="AlphaFoldDB" id="A0A0F9MJA3"/>
<protein>
    <recommendedName>
        <fullName evidence="4">Radical SAM core domain-containing protein</fullName>
    </recommendedName>
</protein>
<dbReference type="GO" id="GO:0051536">
    <property type="term" value="F:iron-sulfur cluster binding"/>
    <property type="evidence" value="ECO:0007669"/>
    <property type="project" value="UniProtKB-KW"/>
</dbReference>
<keyword evidence="3" id="KW-0411">Iron-sulfur</keyword>
<evidence type="ECO:0000259" key="4">
    <source>
        <dbReference type="Pfam" id="PF04055"/>
    </source>
</evidence>
<dbReference type="Gene3D" id="3.80.30.30">
    <property type="match status" value="1"/>
</dbReference>
<comment type="caution">
    <text evidence="5">The sequence shown here is derived from an EMBL/GenBank/DDBJ whole genome shotgun (WGS) entry which is preliminary data.</text>
</comment>
<evidence type="ECO:0000313" key="5">
    <source>
        <dbReference type="EMBL" id="KKM76820.1"/>
    </source>
</evidence>
<dbReference type="Pfam" id="PF04055">
    <property type="entry name" value="Radical_SAM"/>
    <property type="match status" value="1"/>
</dbReference>
<dbReference type="InterPro" id="IPR007197">
    <property type="entry name" value="rSAM"/>
</dbReference>
<keyword evidence="2" id="KW-0408">Iron</keyword>